<name>A0A0F9NGA0_9ZZZZ</name>
<accession>A0A0F9NGA0</accession>
<evidence type="ECO:0000313" key="1">
    <source>
        <dbReference type="EMBL" id="KKN16969.1"/>
    </source>
</evidence>
<protein>
    <submittedName>
        <fullName evidence="1">Uncharacterized protein</fullName>
    </submittedName>
</protein>
<sequence length="42" mass="5043">MKETKTDVLDAMIQAFTENFRGSKKKIETIEYWKNRYERAGD</sequence>
<proteinExistence type="predicted"/>
<dbReference type="EMBL" id="LAZR01003567">
    <property type="protein sequence ID" value="KKN16969.1"/>
    <property type="molecule type" value="Genomic_DNA"/>
</dbReference>
<organism evidence="1">
    <name type="scientific">marine sediment metagenome</name>
    <dbReference type="NCBI Taxonomy" id="412755"/>
    <lineage>
        <taxon>unclassified sequences</taxon>
        <taxon>metagenomes</taxon>
        <taxon>ecological metagenomes</taxon>
    </lineage>
</organism>
<comment type="caution">
    <text evidence="1">The sequence shown here is derived from an EMBL/GenBank/DDBJ whole genome shotgun (WGS) entry which is preliminary data.</text>
</comment>
<dbReference type="AlphaFoldDB" id="A0A0F9NGA0"/>
<gene>
    <name evidence="1" type="ORF">LCGC14_0970490</name>
</gene>
<reference evidence="1" key="1">
    <citation type="journal article" date="2015" name="Nature">
        <title>Complex archaea that bridge the gap between prokaryotes and eukaryotes.</title>
        <authorList>
            <person name="Spang A."/>
            <person name="Saw J.H."/>
            <person name="Jorgensen S.L."/>
            <person name="Zaremba-Niedzwiedzka K."/>
            <person name="Martijn J."/>
            <person name="Lind A.E."/>
            <person name="van Eijk R."/>
            <person name="Schleper C."/>
            <person name="Guy L."/>
            <person name="Ettema T.J."/>
        </authorList>
    </citation>
    <scope>NUCLEOTIDE SEQUENCE</scope>
</reference>